<dbReference type="InterPro" id="IPR002110">
    <property type="entry name" value="Ankyrin_rpt"/>
</dbReference>
<dbReference type="PROSITE" id="PS50207">
    <property type="entry name" value="CASPASE_P10"/>
    <property type="match status" value="1"/>
</dbReference>
<evidence type="ECO:0000256" key="2">
    <source>
        <dbReference type="ARBA" id="ARBA00022737"/>
    </source>
</evidence>
<evidence type="ECO:0000313" key="9">
    <source>
        <dbReference type="WBParaSite" id="maker-uti_cns_0000635-snap-gene-0.7-mRNA-1"/>
    </source>
</evidence>
<dbReference type="GO" id="GO:0006508">
    <property type="term" value="P:proteolysis"/>
    <property type="evidence" value="ECO:0007669"/>
    <property type="project" value="InterPro"/>
</dbReference>
<evidence type="ECO:0000259" key="7">
    <source>
        <dbReference type="PROSITE" id="PS50208"/>
    </source>
</evidence>
<dbReference type="PROSITE" id="PS50208">
    <property type="entry name" value="CASPASE_P20"/>
    <property type="match status" value="1"/>
</dbReference>
<dbReference type="InterPro" id="IPR001309">
    <property type="entry name" value="Pept_C14_p20"/>
</dbReference>
<feature type="domain" description="Caspase family p10" evidence="6">
    <location>
        <begin position="772"/>
        <end position="799"/>
    </location>
</feature>
<dbReference type="SMART" id="SM00115">
    <property type="entry name" value="CASc"/>
    <property type="match status" value="1"/>
</dbReference>
<sequence length="856" mass="93346">MSSSSSAQKCYYSYVATRCLSSSTLADGKPKTSLETGDLVLTDSPLFSKDIIKGRKESTGETGSFPSDGLKRCIQARLLRDFNRLPGGTKVLITELSIKPPGCSFYCAGSTYSLPIDKFDFGEADDLAIAMHNYSAFGVEIKAGQIVWTLRRPTQHRRKWLAYLNGKADYFPEEYALSLNEAMNQLVKFAKEGDFDSVRKLANPTLMKMHGLQGRTVLLMLADADTYARRTAKCADYMIHLGCNPSATDSKGDTAAHLAAGNNNLQLLALLAFESKWLQNYQGLTPLMVADHLAQLQAVAPCEHQRTICKCDVPDEKGRTKLWRISSGTGVCSGIMNEAIRADPTCADATGNTCLHAAVNSGNLEAVRELIALDVNVNAPAEDGSTPLMRLASSDCCSDSQSVQVAKKLLENDANWNLRDRNGCTALQLARKSNKHSLVAVASSNGDNTTLSKLRQSVDKEDLKRAVNTPDNSLKTPVMLAALNNYPTTIKLLHEMGATDLSQGWRERQIGAPKCQREDNVGPIDGFGRPSVAQDAVYVSPGPRLTPPERSWRIEQLHRTRAGAFSPGSRCLPVGDGGDRAKLTALAHAAMRGNKDCIAVLLSLGAEPHTEDFSGNTPLIWAARENHVDHQQPPNRCSAQEAAQEMPSIEASEAISAQLPLPALLPNDRYRMLSRPSSRGVAIMINNVDFDNTDRRNEYEQHDVFVLCVMSHGEDGHIIGSDGGRIELEPLFNQVRQCDSLAGKPKIFIVQACRLLSTSHPAESANVIRGQDCLYIYSACRGQLSGRDPNTGCIFIQALKDEILAADLRSVEFTHLLPKVVKRVLELTNGAQVVSSETTLSKLLCLPPTRDLLTNP</sequence>
<dbReference type="Pfam" id="PF00656">
    <property type="entry name" value="Peptidase_C14"/>
    <property type="match status" value="1"/>
</dbReference>
<evidence type="ECO:0000256" key="1">
    <source>
        <dbReference type="ARBA" id="ARBA00010134"/>
    </source>
</evidence>
<dbReference type="InterPro" id="IPR029030">
    <property type="entry name" value="Caspase-like_dom_sf"/>
</dbReference>
<keyword evidence="8" id="KW-1185">Reference proteome</keyword>
<keyword evidence="3 4" id="KW-0040">ANK repeat</keyword>
<dbReference type="PANTHER" id="PTHR24161">
    <property type="entry name" value="ANK_REP_REGION DOMAIN-CONTAINING PROTEIN-RELATED"/>
    <property type="match status" value="1"/>
</dbReference>
<dbReference type="Gene3D" id="3.40.50.1460">
    <property type="match status" value="1"/>
</dbReference>
<dbReference type="InterPro" id="IPR002138">
    <property type="entry name" value="Pept_C14_p10"/>
</dbReference>
<dbReference type="SUPFAM" id="SSF52129">
    <property type="entry name" value="Caspase-like"/>
    <property type="match status" value="1"/>
</dbReference>
<evidence type="ECO:0000259" key="6">
    <source>
        <dbReference type="PROSITE" id="PS50207"/>
    </source>
</evidence>
<dbReference type="InterPro" id="IPR011600">
    <property type="entry name" value="Pept_C14_caspase"/>
</dbReference>
<dbReference type="SUPFAM" id="SSF48403">
    <property type="entry name" value="Ankyrin repeat"/>
    <property type="match status" value="2"/>
</dbReference>
<dbReference type="Pfam" id="PF12796">
    <property type="entry name" value="Ank_2"/>
    <property type="match status" value="3"/>
</dbReference>
<feature type="repeat" description="ANK" evidence="4">
    <location>
        <begin position="350"/>
        <end position="382"/>
    </location>
</feature>
<dbReference type="InterPro" id="IPR036770">
    <property type="entry name" value="Ankyrin_rpt-contain_sf"/>
</dbReference>
<proteinExistence type="inferred from homology"/>
<dbReference type="PANTHER" id="PTHR24161:SF85">
    <property type="entry name" value="PALMITOYLTRANSFERASE HIP14"/>
    <property type="match status" value="1"/>
</dbReference>
<evidence type="ECO:0000256" key="5">
    <source>
        <dbReference type="RuleBase" id="RU003971"/>
    </source>
</evidence>
<dbReference type="Gene3D" id="1.25.40.20">
    <property type="entry name" value="Ankyrin repeat-containing domain"/>
    <property type="match status" value="4"/>
</dbReference>
<evidence type="ECO:0000256" key="4">
    <source>
        <dbReference type="PROSITE-ProRule" id="PRU00023"/>
    </source>
</evidence>
<evidence type="ECO:0000313" key="8">
    <source>
        <dbReference type="Proteomes" id="UP000095280"/>
    </source>
</evidence>
<organism evidence="8 9">
    <name type="scientific">Macrostomum lignano</name>
    <dbReference type="NCBI Taxonomy" id="282301"/>
    <lineage>
        <taxon>Eukaryota</taxon>
        <taxon>Metazoa</taxon>
        <taxon>Spiralia</taxon>
        <taxon>Lophotrochozoa</taxon>
        <taxon>Platyhelminthes</taxon>
        <taxon>Rhabditophora</taxon>
        <taxon>Macrostomorpha</taxon>
        <taxon>Macrostomida</taxon>
        <taxon>Macrostomidae</taxon>
        <taxon>Macrostomum</taxon>
    </lineage>
</organism>
<comment type="similarity">
    <text evidence="1 5">Belongs to the peptidase C14A family.</text>
</comment>
<evidence type="ECO:0000256" key="3">
    <source>
        <dbReference type="ARBA" id="ARBA00023043"/>
    </source>
</evidence>
<reference evidence="9" key="1">
    <citation type="submission" date="2016-11" db="UniProtKB">
        <authorList>
            <consortium name="WormBaseParasite"/>
        </authorList>
    </citation>
    <scope>IDENTIFICATION</scope>
</reference>
<keyword evidence="2" id="KW-0677">Repeat</keyword>
<dbReference type="Proteomes" id="UP000095280">
    <property type="component" value="Unplaced"/>
</dbReference>
<feature type="domain" description="Caspase family p20" evidence="7">
    <location>
        <begin position="689"/>
        <end position="754"/>
    </location>
</feature>
<dbReference type="PROSITE" id="PS50297">
    <property type="entry name" value="ANK_REP_REGION"/>
    <property type="match status" value="1"/>
</dbReference>
<dbReference type="GO" id="GO:0004197">
    <property type="term" value="F:cysteine-type endopeptidase activity"/>
    <property type="evidence" value="ECO:0007669"/>
    <property type="project" value="InterPro"/>
</dbReference>
<dbReference type="SMART" id="SM00248">
    <property type="entry name" value="ANK"/>
    <property type="match status" value="7"/>
</dbReference>
<dbReference type="InterPro" id="IPR015917">
    <property type="entry name" value="Pept_C14A"/>
</dbReference>
<dbReference type="WBParaSite" id="maker-uti_cns_0000635-snap-gene-0.7-mRNA-1">
    <property type="protein sequence ID" value="maker-uti_cns_0000635-snap-gene-0.7-mRNA-1"/>
    <property type="gene ID" value="maker-uti_cns_0000635-snap-gene-0.7"/>
</dbReference>
<protein>
    <submittedName>
        <fullName evidence="9">ANK_REP_REGION domain-containing protein</fullName>
    </submittedName>
</protein>
<name>A0A1I8G2I6_9PLAT</name>
<dbReference type="PROSITE" id="PS50088">
    <property type="entry name" value="ANK_REPEAT"/>
    <property type="match status" value="1"/>
</dbReference>
<dbReference type="AlphaFoldDB" id="A0A1I8G2I6"/>
<accession>A0A1I8G2I6</accession>